<sequence>MKPHFLFGVHETYARDSKIFGWLRRQEAGGSIQELGIKELGGSIQETGVSIQELVRGIKNNFIQNFTLNNLSF</sequence>
<protein>
    <submittedName>
        <fullName evidence="1">Uncharacterized protein</fullName>
    </submittedName>
</protein>
<accession>A0AAW9QSY0</accession>
<gene>
    <name evidence="1" type="ORF">V0288_12630</name>
</gene>
<proteinExistence type="predicted"/>
<reference evidence="1 2" key="1">
    <citation type="submission" date="2024-01" db="EMBL/GenBank/DDBJ databases">
        <title>Genomic insights into the taxonomy and metabolism of the cyanobacterium Pannus brasiliensis CCIBt3594.</title>
        <authorList>
            <person name="Machado M."/>
            <person name="Botero N.B."/>
            <person name="Andreote A.P.D."/>
            <person name="Feitosa A.M.T."/>
            <person name="Popin R."/>
            <person name="Sivonen K."/>
            <person name="Fiore M.F."/>
        </authorList>
    </citation>
    <scope>NUCLEOTIDE SEQUENCE [LARGE SCALE GENOMIC DNA]</scope>
    <source>
        <strain evidence="1 2">CCIBt3594</strain>
    </source>
</reference>
<organism evidence="1 2">
    <name type="scientific">Pannus brasiliensis CCIBt3594</name>
    <dbReference type="NCBI Taxonomy" id="1427578"/>
    <lineage>
        <taxon>Bacteria</taxon>
        <taxon>Bacillati</taxon>
        <taxon>Cyanobacteriota</taxon>
        <taxon>Cyanophyceae</taxon>
        <taxon>Oscillatoriophycideae</taxon>
        <taxon>Chroococcales</taxon>
        <taxon>Microcystaceae</taxon>
        <taxon>Pannus</taxon>
    </lineage>
</organism>
<evidence type="ECO:0000313" key="1">
    <source>
        <dbReference type="EMBL" id="MEG3437966.1"/>
    </source>
</evidence>
<comment type="caution">
    <text evidence="1">The sequence shown here is derived from an EMBL/GenBank/DDBJ whole genome shotgun (WGS) entry which is preliminary data.</text>
</comment>
<keyword evidence="2" id="KW-1185">Reference proteome</keyword>
<dbReference type="Proteomes" id="UP001328733">
    <property type="component" value="Unassembled WGS sequence"/>
</dbReference>
<dbReference type="RefSeq" id="WP_332865449.1">
    <property type="nucleotide sequence ID" value="NZ_JBAFSM010000022.1"/>
</dbReference>
<name>A0AAW9QSY0_9CHRO</name>
<evidence type="ECO:0000313" key="2">
    <source>
        <dbReference type="Proteomes" id="UP001328733"/>
    </source>
</evidence>
<dbReference type="EMBL" id="JBAFSM010000022">
    <property type="protein sequence ID" value="MEG3437966.1"/>
    <property type="molecule type" value="Genomic_DNA"/>
</dbReference>
<dbReference type="AlphaFoldDB" id="A0AAW9QSY0"/>